<organism evidence="1 2">
    <name type="scientific">Listeria floridensis FSL S10-1187</name>
    <dbReference type="NCBI Taxonomy" id="1265817"/>
    <lineage>
        <taxon>Bacteria</taxon>
        <taxon>Bacillati</taxon>
        <taxon>Bacillota</taxon>
        <taxon>Bacilli</taxon>
        <taxon>Bacillales</taxon>
        <taxon>Listeriaceae</taxon>
        <taxon>Listeria</taxon>
    </lineage>
</organism>
<dbReference type="RefSeq" id="WP_036097706.1">
    <property type="nucleotide sequence ID" value="NZ_AODF01000024.1"/>
</dbReference>
<name>A0ABP3AWM8_9LIST</name>
<protein>
    <submittedName>
        <fullName evidence="1">Uncharacterized protein</fullName>
    </submittedName>
</protein>
<gene>
    <name evidence="1" type="ORF">MFLO_10728</name>
</gene>
<dbReference type="EMBL" id="AODF01000024">
    <property type="protein sequence ID" value="EUJ30291.1"/>
    <property type="molecule type" value="Genomic_DNA"/>
</dbReference>
<evidence type="ECO:0000313" key="2">
    <source>
        <dbReference type="Proteomes" id="UP000019249"/>
    </source>
</evidence>
<evidence type="ECO:0000313" key="1">
    <source>
        <dbReference type="EMBL" id="EUJ30291.1"/>
    </source>
</evidence>
<keyword evidence="2" id="KW-1185">Reference proteome</keyword>
<dbReference type="Proteomes" id="UP000019249">
    <property type="component" value="Unassembled WGS sequence"/>
</dbReference>
<accession>A0ABP3AWM8</accession>
<sequence length="86" mass="9900">MNFISFFKDEALYTSDVRRSHYTYKDVLFEYSSLKKNEDIGILLSGNAVMEIRNTKGVWVPNKIIKSEDIFGLENFASAIKKKQTG</sequence>
<comment type="caution">
    <text evidence="1">The sequence shown here is derived from an EMBL/GenBank/DDBJ whole genome shotgun (WGS) entry which is preliminary data.</text>
</comment>
<reference evidence="1 2" key="1">
    <citation type="journal article" date="2014" name="Int. J. Syst. Evol. Microbiol.">
        <title>Listeria floridensis sp. nov., Listeria aquatica sp. nov., Listeria cornellensis sp. nov., Listeria riparia sp. nov. and Listeria grandensis sp. nov., from agricultural and natural environments.</title>
        <authorList>
            <person name="den Bakker H.C."/>
            <person name="Warchocki S."/>
            <person name="Wright E.M."/>
            <person name="Allred A.F."/>
            <person name="Ahlstrom C."/>
            <person name="Manuel C.S."/>
            <person name="Stasiewicz M.J."/>
            <person name="Burrell A."/>
            <person name="Roof S."/>
            <person name="Strawn L."/>
            <person name="Fortes E.D."/>
            <person name="Nightingale K.K."/>
            <person name="Kephart D."/>
            <person name="Wiedmann M."/>
        </authorList>
    </citation>
    <scope>NUCLEOTIDE SEQUENCE [LARGE SCALE GENOMIC DNA]</scope>
    <source>
        <strain evidence="1 2">FSL S10-1187</strain>
    </source>
</reference>
<proteinExistence type="predicted"/>